<evidence type="ECO:0000256" key="4">
    <source>
        <dbReference type="ARBA" id="ARBA00022989"/>
    </source>
</evidence>
<dbReference type="KEGG" id="haby:HLVA_13010"/>
<evidence type="ECO:0000256" key="1">
    <source>
        <dbReference type="ARBA" id="ARBA00004651"/>
    </source>
</evidence>
<keyword evidence="2" id="KW-1003">Cell membrane</keyword>
<keyword evidence="5 6" id="KW-0472">Membrane</keyword>
<comment type="subcellular location">
    <subcellularLocation>
        <location evidence="1">Cell membrane</location>
        <topology evidence="1">Multi-pass membrane protein</topology>
    </subcellularLocation>
</comment>
<dbReference type="InterPro" id="IPR042106">
    <property type="entry name" value="Nuo/plastoQ_OxRdtase_6_NuoJ"/>
</dbReference>
<evidence type="ECO:0000256" key="6">
    <source>
        <dbReference type="SAM" id="Phobius"/>
    </source>
</evidence>
<feature type="transmembrane region" description="Helical" evidence="6">
    <location>
        <begin position="6"/>
        <end position="24"/>
    </location>
</feature>
<keyword evidence="4 6" id="KW-1133">Transmembrane helix</keyword>
<feature type="domain" description="MrpA C-terminal/MbhD" evidence="7">
    <location>
        <begin position="13"/>
        <end position="77"/>
    </location>
</feature>
<evidence type="ECO:0000313" key="8">
    <source>
        <dbReference type="EMBL" id="BDU50732.1"/>
    </source>
</evidence>
<protein>
    <recommendedName>
        <fullName evidence="7">MrpA C-terminal/MbhD domain-containing protein</fullName>
    </recommendedName>
</protein>
<gene>
    <name evidence="8" type="ORF">HLVA_13010</name>
</gene>
<proteinExistence type="predicted"/>
<accession>A0AAU9DEG3</accession>
<reference evidence="8 9" key="1">
    <citation type="submission" date="2022-11" db="EMBL/GenBank/DDBJ databases">
        <title>Haliovirga abyssi gen. nov., sp. nov., a mesophilic fermentative bacterium isolated from the Iheya North hydrothermal field and the proposal of Haliovirgaceae fam. nov.</title>
        <authorList>
            <person name="Miyazaki U."/>
            <person name="Tame A."/>
            <person name="Miyazaki J."/>
            <person name="Takai K."/>
            <person name="Sawayama S."/>
            <person name="Kitajima M."/>
            <person name="Okamoto A."/>
            <person name="Nakagawa S."/>
        </authorList>
    </citation>
    <scope>NUCLEOTIDE SEQUENCE [LARGE SCALE GENOMIC DNA]</scope>
    <source>
        <strain evidence="8 9">IC12</strain>
    </source>
</reference>
<sequence>MGIIEISEIIIGLILILFGIMAVSSKKVLNSIIYLSIMSMLAVVSFVFMKSPDVGITEAVIGSGMATALFLFTLFSAKKEGDK</sequence>
<keyword evidence="9" id="KW-1185">Reference proteome</keyword>
<evidence type="ECO:0000256" key="5">
    <source>
        <dbReference type="ARBA" id="ARBA00023136"/>
    </source>
</evidence>
<keyword evidence="3 6" id="KW-0812">Transmembrane</keyword>
<dbReference type="Gene3D" id="1.20.120.1200">
    <property type="entry name" value="NADH-ubiquinone/plastoquinone oxidoreductase chain 6, subunit NuoJ"/>
    <property type="match status" value="1"/>
</dbReference>
<evidence type="ECO:0000256" key="3">
    <source>
        <dbReference type="ARBA" id="ARBA00022692"/>
    </source>
</evidence>
<dbReference type="InterPro" id="IPR025383">
    <property type="entry name" value="MrpA_C/MbhD"/>
</dbReference>
<feature type="transmembrane region" description="Helical" evidence="6">
    <location>
        <begin position="31"/>
        <end position="49"/>
    </location>
</feature>
<feature type="transmembrane region" description="Helical" evidence="6">
    <location>
        <begin position="55"/>
        <end position="77"/>
    </location>
</feature>
<dbReference type="Pfam" id="PF13244">
    <property type="entry name" value="MbhD"/>
    <property type="match status" value="1"/>
</dbReference>
<evidence type="ECO:0000313" key="9">
    <source>
        <dbReference type="Proteomes" id="UP001321582"/>
    </source>
</evidence>
<dbReference type="AlphaFoldDB" id="A0AAU9DEG3"/>
<dbReference type="EMBL" id="AP027059">
    <property type="protein sequence ID" value="BDU50732.1"/>
    <property type="molecule type" value="Genomic_DNA"/>
</dbReference>
<evidence type="ECO:0000256" key="2">
    <source>
        <dbReference type="ARBA" id="ARBA00022475"/>
    </source>
</evidence>
<organism evidence="8 9">
    <name type="scientific">Haliovirga abyssi</name>
    <dbReference type="NCBI Taxonomy" id="2996794"/>
    <lineage>
        <taxon>Bacteria</taxon>
        <taxon>Fusobacteriati</taxon>
        <taxon>Fusobacteriota</taxon>
        <taxon>Fusobacteriia</taxon>
        <taxon>Fusobacteriales</taxon>
        <taxon>Haliovirgaceae</taxon>
        <taxon>Haliovirga</taxon>
    </lineage>
</organism>
<evidence type="ECO:0000259" key="7">
    <source>
        <dbReference type="Pfam" id="PF13244"/>
    </source>
</evidence>
<name>A0AAU9DEG3_9FUSO</name>
<dbReference type="GO" id="GO:0005886">
    <property type="term" value="C:plasma membrane"/>
    <property type="evidence" value="ECO:0007669"/>
    <property type="project" value="UniProtKB-SubCell"/>
</dbReference>
<dbReference type="RefSeq" id="WP_307903589.1">
    <property type="nucleotide sequence ID" value="NZ_AP027059.1"/>
</dbReference>
<dbReference type="Proteomes" id="UP001321582">
    <property type="component" value="Chromosome"/>
</dbReference>